<dbReference type="Pfam" id="PF00806">
    <property type="entry name" value="PUF"/>
    <property type="match status" value="8"/>
</dbReference>
<evidence type="ECO:0000256" key="4">
    <source>
        <dbReference type="SAM" id="MobiDB-lite"/>
    </source>
</evidence>
<dbReference type="InterPro" id="IPR016024">
    <property type="entry name" value="ARM-type_fold"/>
</dbReference>
<feature type="region of interest" description="Disordered" evidence="4">
    <location>
        <begin position="21"/>
        <end position="51"/>
    </location>
</feature>
<feature type="repeat" description="Pumilio" evidence="3">
    <location>
        <begin position="874"/>
        <end position="909"/>
    </location>
</feature>
<dbReference type="Proteomes" id="UP000304951">
    <property type="component" value="Unassembled WGS sequence"/>
</dbReference>
<feature type="compositionally biased region" description="Polar residues" evidence="4">
    <location>
        <begin position="354"/>
        <end position="380"/>
    </location>
</feature>
<keyword evidence="1" id="KW-0677">Repeat</keyword>
<name>A0A4S8SY44_AURPU</name>
<feature type="compositionally biased region" description="Polar residues" evidence="4">
    <location>
        <begin position="227"/>
        <end position="239"/>
    </location>
</feature>
<evidence type="ECO:0000256" key="1">
    <source>
        <dbReference type="ARBA" id="ARBA00022737"/>
    </source>
</evidence>
<evidence type="ECO:0000313" key="6">
    <source>
        <dbReference type="EMBL" id="THV76041.1"/>
    </source>
</evidence>
<dbReference type="FunFam" id="1.25.10.10:FF:000237">
    <property type="entry name" value="Pumilio homolog 9"/>
    <property type="match status" value="1"/>
</dbReference>
<dbReference type="PROSITE" id="PS50302">
    <property type="entry name" value="PUM"/>
    <property type="match status" value="8"/>
</dbReference>
<evidence type="ECO:0000256" key="3">
    <source>
        <dbReference type="PROSITE-ProRule" id="PRU00317"/>
    </source>
</evidence>
<dbReference type="AlphaFoldDB" id="A0A4S8SY44"/>
<feature type="compositionally biased region" description="Polar residues" evidence="4">
    <location>
        <begin position="515"/>
        <end position="524"/>
    </location>
</feature>
<sequence>MFQQEDSYRISMAFSKGLSDRPDGALLYRPHQSPREDAPYPTSATTFPSPLSPLRNLSLAATAAEGRGSLQRRFTTNALPTLSPIAQQRRQAADPAMTPERIVVMHEHSGSYIPGTSGTDVSQTERKTRQYEELLAQQRRIQAQMAMIDPETRREVDEQQKLEQDITMFTTGHLSEPTTPPDYYSSVNRVHSARLSTASMASPPGFPTRPSRSGSQLTSPHAAFSRPVTSHTHTSSIPSRSVPASRRGSDEDEEENAYSFADINHRAAANLNRNSMPVKMAELSSLLGSVNTTGFLFGDEDDHKSTRVQNQAASPDANNYLQLQTSNDKFPILVRRDGEGMQLSASSAAMELAQAQQNGSDNQLMTDRTNASRTNRQSLPPSAMRQTGYGEAAMSPLNGILTELNTAKNTAANRRSVEVKFSGLATSKRPGLLASPKGIGSNGVPKLQGSYSTNDIPTLKSTNAGNFSDISGAVQSPRPEFISPARQTSVLGNGHQNGFHTPSRQEQNKPEEHSSAASQRSGLQASAAPFGPSVASPSFEPARALNAITNVNSNGNGHSSPLSMQSYGNGAYYGGYGMQMLGNGFNQMYVGNQGGGQWASPPGPMPGFQHGFGGGYSQQLSQQSPARYNDSQARVMQQRRSQNGEDNSRYLNVDLQDVVGEIYGLCKDQHGCRYLQKKLEEGNAENIRLIFEETNPHMIELMTDPFGNYLCQKLLEYANDDQRTVLIRAAAPSMVKIALNQHGTRALQKMIEFISTPEQIEIITEALRYEVVPLIQDLNGNHVIQKCLNHLSPEDAQFIFDAVGTSCVIVGTHRHGCCVLQRCIDHASGNQKGQLVQYITMNAFTLVQDPFGNYVVQYILDLGEPAFSEPLAESFLGNVAILSRQKFSSNVIEKSIRTGNENTRRALINEIMNPVDLEKLLRDSYANYVVQTAMDYADPETKARLIDNIRPILHSIRHTPYGRRIAGKIQDYDQHLNGLPGAISPPSTMTPGQIGSTPFRTSRSNTVSSYTSNSPVGNSVGNYGASSMGSPTSHHRHHGSINNMLAQPGQQQSNGFGQGYQQFGHASRASRSSNMGNY</sequence>
<feature type="compositionally biased region" description="Polar residues" evidence="4">
    <location>
        <begin position="625"/>
        <end position="641"/>
    </location>
</feature>
<feature type="repeat" description="Pumilio" evidence="3">
    <location>
        <begin position="838"/>
        <end position="873"/>
    </location>
</feature>
<feature type="repeat" description="Pumilio" evidence="3">
    <location>
        <begin position="729"/>
        <end position="765"/>
    </location>
</feature>
<dbReference type="InterPro" id="IPR033712">
    <property type="entry name" value="Pumilio_RNA-bd"/>
</dbReference>
<dbReference type="SUPFAM" id="SSF48371">
    <property type="entry name" value="ARM repeat"/>
    <property type="match status" value="1"/>
</dbReference>
<dbReference type="PANTHER" id="PTHR12537">
    <property type="entry name" value="RNA BINDING PROTEIN PUMILIO-RELATED"/>
    <property type="match status" value="1"/>
</dbReference>
<feature type="compositionally biased region" description="Polar residues" evidence="4">
    <location>
        <begin position="985"/>
        <end position="1032"/>
    </location>
</feature>
<feature type="region of interest" description="Disordered" evidence="4">
    <location>
        <begin position="600"/>
        <end position="648"/>
    </location>
</feature>
<feature type="compositionally biased region" description="Polar residues" evidence="4">
    <location>
        <begin position="1040"/>
        <end position="1061"/>
    </location>
</feature>
<feature type="region of interest" description="Disordered" evidence="4">
    <location>
        <begin position="455"/>
        <end position="535"/>
    </location>
</feature>
<feature type="repeat" description="Pumilio" evidence="3">
    <location>
        <begin position="802"/>
        <end position="837"/>
    </location>
</feature>
<evidence type="ECO:0000259" key="5">
    <source>
        <dbReference type="PROSITE" id="PS50303"/>
    </source>
</evidence>
<proteinExistence type="predicted"/>
<feature type="region of interest" description="Disordered" evidence="4">
    <location>
        <begin position="354"/>
        <end position="386"/>
    </location>
</feature>
<dbReference type="InterPro" id="IPR033133">
    <property type="entry name" value="PUM-HD"/>
</dbReference>
<dbReference type="SMART" id="SM00025">
    <property type="entry name" value="Pumilio"/>
    <property type="match status" value="8"/>
</dbReference>
<feature type="compositionally biased region" description="Polar residues" evidence="4">
    <location>
        <begin position="1069"/>
        <end position="1078"/>
    </location>
</feature>
<feature type="repeat" description="Pumilio" evidence="3">
    <location>
        <begin position="657"/>
        <end position="692"/>
    </location>
</feature>
<dbReference type="CDD" id="cd07920">
    <property type="entry name" value="Pumilio"/>
    <property type="match status" value="1"/>
</dbReference>
<feature type="region of interest" description="Disordered" evidence="4">
    <location>
        <begin position="198"/>
        <end position="258"/>
    </location>
</feature>
<feature type="compositionally biased region" description="Polar residues" evidence="4">
    <location>
        <begin position="485"/>
        <end position="505"/>
    </location>
</feature>
<feature type="region of interest" description="Disordered" evidence="4">
    <location>
        <begin position="982"/>
        <end position="1078"/>
    </location>
</feature>
<dbReference type="InterPro" id="IPR001313">
    <property type="entry name" value="Pumilio_RNA-bd_rpt"/>
</dbReference>
<evidence type="ECO:0000256" key="2">
    <source>
        <dbReference type="ARBA" id="ARBA00024893"/>
    </source>
</evidence>
<dbReference type="GO" id="GO:0003729">
    <property type="term" value="F:mRNA binding"/>
    <property type="evidence" value="ECO:0007669"/>
    <property type="project" value="TreeGrafter"/>
</dbReference>
<protein>
    <submittedName>
        <fullName evidence="6">ARM repeat-containing protein</fullName>
    </submittedName>
</protein>
<dbReference type="EMBL" id="QZAF01000027">
    <property type="protein sequence ID" value="THV76041.1"/>
    <property type="molecule type" value="Genomic_DNA"/>
</dbReference>
<feature type="repeat" description="Pumilio" evidence="3">
    <location>
        <begin position="693"/>
        <end position="728"/>
    </location>
</feature>
<feature type="compositionally biased region" description="Polar residues" evidence="4">
    <location>
        <begin position="210"/>
        <end position="219"/>
    </location>
</feature>
<dbReference type="InterPro" id="IPR011989">
    <property type="entry name" value="ARM-like"/>
</dbReference>
<feature type="repeat" description="Pumilio" evidence="3">
    <location>
        <begin position="910"/>
        <end position="947"/>
    </location>
</feature>
<organism evidence="6 7">
    <name type="scientific">Aureobasidium pullulans</name>
    <name type="common">Black yeast</name>
    <name type="synonym">Pullularia pullulans</name>
    <dbReference type="NCBI Taxonomy" id="5580"/>
    <lineage>
        <taxon>Eukaryota</taxon>
        <taxon>Fungi</taxon>
        <taxon>Dikarya</taxon>
        <taxon>Ascomycota</taxon>
        <taxon>Pezizomycotina</taxon>
        <taxon>Dothideomycetes</taxon>
        <taxon>Dothideomycetidae</taxon>
        <taxon>Dothideales</taxon>
        <taxon>Saccotheciaceae</taxon>
        <taxon>Aureobasidium</taxon>
    </lineage>
</organism>
<feature type="domain" description="PUM-HD" evidence="5">
    <location>
        <begin position="631"/>
        <end position="973"/>
    </location>
</feature>
<feature type="compositionally biased region" description="Polar residues" evidence="4">
    <location>
        <begin position="455"/>
        <end position="469"/>
    </location>
</feature>
<comment type="function">
    <text evidence="2">RNA-binding nucleolar protein required for pre-rRNA processing. Involved in production of 18S rRNA and assembly of small ribosomal subunit.</text>
</comment>
<dbReference type="PANTHER" id="PTHR12537:SF13">
    <property type="entry name" value="PUMILIO HOMOLOGY DOMAIN FAMILY MEMBER 4"/>
    <property type="match status" value="1"/>
</dbReference>
<accession>A0A4S8SY44</accession>
<evidence type="ECO:0000313" key="7">
    <source>
        <dbReference type="Proteomes" id="UP000304951"/>
    </source>
</evidence>
<dbReference type="GO" id="GO:0005737">
    <property type="term" value="C:cytoplasm"/>
    <property type="evidence" value="ECO:0007669"/>
    <property type="project" value="TreeGrafter"/>
</dbReference>
<dbReference type="PROSITE" id="PS50303">
    <property type="entry name" value="PUM_HD"/>
    <property type="match status" value="1"/>
</dbReference>
<dbReference type="Gene3D" id="1.25.10.10">
    <property type="entry name" value="Leucine-rich Repeat Variant"/>
    <property type="match status" value="1"/>
</dbReference>
<reference evidence="6 7" key="1">
    <citation type="submission" date="2018-10" db="EMBL/GenBank/DDBJ databases">
        <title>Fifty Aureobasidium pullulans genomes reveal a recombining polyextremotolerant generalist.</title>
        <authorList>
            <person name="Gostincar C."/>
            <person name="Turk M."/>
            <person name="Zajc J."/>
            <person name="Gunde-Cimerman N."/>
        </authorList>
    </citation>
    <scope>NUCLEOTIDE SEQUENCE [LARGE SCALE GENOMIC DNA]</scope>
    <source>
        <strain evidence="6 7">EXF-11900</strain>
    </source>
</reference>
<feature type="repeat" description="Pumilio" evidence="3">
    <location>
        <begin position="766"/>
        <end position="801"/>
    </location>
</feature>
<comment type="caution">
    <text evidence="6">The sequence shown here is derived from an EMBL/GenBank/DDBJ whole genome shotgun (WGS) entry which is preliminary data.</text>
</comment>
<gene>
    <name evidence="6" type="ORF">D6D28_01410</name>
</gene>
<dbReference type="GO" id="GO:0010608">
    <property type="term" value="P:post-transcriptional regulation of gene expression"/>
    <property type="evidence" value="ECO:0007669"/>
    <property type="project" value="TreeGrafter"/>
</dbReference>